<reference evidence="3 4" key="1">
    <citation type="submission" date="2023-07" db="EMBL/GenBank/DDBJ databases">
        <title>Genomic Encyclopedia of Type Strains, Phase IV (KMG-IV): sequencing the most valuable type-strain genomes for metagenomic binning, comparative biology and taxonomic classification.</title>
        <authorList>
            <person name="Goeker M."/>
        </authorList>
    </citation>
    <scope>NUCLEOTIDE SEQUENCE [LARGE SCALE GENOMIC DNA]</scope>
    <source>
        <strain evidence="3 4">DSM 23948</strain>
    </source>
</reference>
<dbReference type="RefSeq" id="WP_307148881.1">
    <property type="nucleotide sequence ID" value="NZ_JAUSTU010000002.1"/>
</dbReference>
<dbReference type="InterPro" id="IPR007527">
    <property type="entry name" value="Znf_SWIM"/>
</dbReference>
<accession>A0ABT9UZZ3</accession>
<dbReference type="EMBL" id="JAUSTU010000002">
    <property type="protein sequence ID" value="MDQ0154268.1"/>
    <property type="molecule type" value="Genomic_DNA"/>
</dbReference>
<feature type="domain" description="SWIM-type" evidence="2">
    <location>
        <begin position="66"/>
        <end position="99"/>
    </location>
</feature>
<evidence type="ECO:0000313" key="4">
    <source>
        <dbReference type="Proteomes" id="UP001231362"/>
    </source>
</evidence>
<dbReference type="Proteomes" id="UP001231362">
    <property type="component" value="Unassembled WGS sequence"/>
</dbReference>
<keyword evidence="1" id="KW-0479">Metal-binding</keyword>
<keyword evidence="4" id="KW-1185">Reference proteome</keyword>
<organism evidence="3 4">
    <name type="scientific">Anoxybacillus andreesenii</name>
    <dbReference type="NCBI Taxonomy" id="1325932"/>
    <lineage>
        <taxon>Bacteria</taxon>
        <taxon>Bacillati</taxon>
        <taxon>Bacillota</taxon>
        <taxon>Bacilli</taxon>
        <taxon>Bacillales</taxon>
        <taxon>Anoxybacillaceae</taxon>
        <taxon>Anoxybacillus</taxon>
    </lineage>
</organism>
<comment type="caution">
    <text evidence="3">The sequence shown here is derived from an EMBL/GenBank/DDBJ whole genome shotgun (WGS) entry which is preliminary data.</text>
</comment>
<sequence length="536" mass="63618">MSSIPDKYKELLHMAAADLKNLLWSEKEEDAKLVQKGLLLYRQGLVSKVRLEDEKILAVVQDVTRVHVELDLNFLQISHCSCPADGLCRHQIAAFLFVYAMVGSVSEWVESWRQPIQERKAAHTWGIQRAKDLLKTSGSMKPDYDRWVQRFQEGFESIMQATKNRKPYLVASLYEAYSRKLKAGAPVEQEWRQLYFLVASIHTFINLLRLSTENSYTEDEISRYYRGVFFTMIDDVEELVEKLNVQALPFAFDNFIEGLKNDSTKLVSENFVLEFERTHLYVILWTRLFKKKSWHEKELADLGRFEKTLPVLMATIHQCIMLCEDEKALRLLHDLENFSTPFMIYWLEKLTAAKDWKRMGPYVEMFTAHAREYMQSLNEHYARIDFSRLAIRTVQAYANETKKTEAYERILIQTLPYSYHYYDEFLFDMGSYEKWCDLQAYLGFDLSSISTEKIRFLQKEQPDILLPLYHQAIQQHIEMKNRGNYREAVKLLKKLRTIYKKLKRQDDWQQFLDLLLERTKRLRAFQQECERGKLHA</sequence>
<protein>
    <submittedName>
        <fullName evidence="3">Regulator of replication initiation timing</fullName>
    </submittedName>
</protein>
<keyword evidence="1" id="KW-0862">Zinc</keyword>
<name>A0ABT9UZZ3_9BACL</name>
<evidence type="ECO:0000256" key="1">
    <source>
        <dbReference type="PROSITE-ProRule" id="PRU00325"/>
    </source>
</evidence>
<proteinExistence type="predicted"/>
<keyword evidence="1" id="KW-0863">Zinc-finger</keyword>
<gene>
    <name evidence="3" type="ORF">J2S07_000572</name>
</gene>
<evidence type="ECO:0000259" key="2">
    <source>
        <dbReference type="PROSITE" id="PS50966"/>
    </source>
</evidence>
<evidence type="ECO:0000313" key="3">
    <source>
        <dbReference type="EMBL" id="MDQ0154268.1"/>
    </source>
</evidence>
<dbReference type="PROSITE" id="PS50966">
    <property type="entry name" value="ZF_SWIM"/>
    <property type="match status" value="1"/>
</dbReference>